<dbReference type="AlphaFoldDB" id="A0A2S4ZWM4"/>
<evidence type="ECO:0000256" key="1">
    <source>
        <dbReference type="SAM" id="MobiDB-lite"/>
    </source>
</evidence>
<dbReference type="EMBL" id="PQVF01000020">
    <property type="protein sequence ID" value="POY34705.1"/>
    <property type="molecule type" value="Genomic_DNA"/>
</dbReference>
<reference evidence="2 3" key="1">
    <citation type="submission" date="2018-01" db="EMBL/GenBank/DDBJ databases">
        <authorList>
            <person name="Gaut B.S."/>
            <person name="Morton B.R."/>
            <person name="Clegg M.T."/>
            <person name="Duvall M.R."/>
        </authorList>
    </citation>
    <scope>NUCLEOTIDE SEQUENCE [LARGE SCALE GENOMIC DNA]</scope>
    <source>
        <strain evidence="2 3">HR-AV</strain>
    </source>
</reference>
<feature type="region of interest" description="Disordered" evidence="1">
    <location>
        <begin position="218"/>
        <end position="252"/>
    </location>
</feature>
<sequence length="327" mass="38226">MSKFVTGKDLEEAIYEIIWNADEHLLIVSPYIKLGEYFKKLFNHHENNPKLQITLVFGKNEGEVSKSLNKDDFEFFKKFPNISIVYVPNLHAKYYANDDKGIITSINLYDASFQNNIEFGVFNESKLISIATSADQSAWNYSWDFIENSDVVFVRRPYYDKKTVLGFGYSKNYVKSIVHVDETEYFYGRSFNRSYKKRKLNEFDDEYYIGAGNEPMPTREEVVKETSAKKRYESRDKRESYPSNTQTTYQSQNYNKPAYQQSSGGSCIRCGTNIQYNPSAPYCKLCYNTWAQFGNPEYQESHCHGCGKQERTSMLYPECNKCYRSNK</sequence>
<feature type="compositionally biased region" description="Basic and acidic residues" evidence="1">
    <location>
        <begin position="218"/>
        <end position="240"/>
    </location>
</feature>
<dbReference type="SUPFAM" id="SSF56024">
    <property type="entry name" value="Phospholipase D/nuclease"/>
    <property type="match status" value="1"/>
</dbReference>
<dbReference type="RefSeq" id="WP_103790729.1">
    <property type="nucleotide sequence ID" value="NZ_PQVF01000020.1"/>
</dbReference>
<comment type="caution">
    <text evidence="2">The sequence shown here is derived from an EMBL/GenBank/DDBJ whole genome shotgun (WGS) entry which is preliminary data.</text>
</comment>
<protein>
    <recommendedName>
        <fullName evidence="4">Phospholipase D-like domain-containing protein</fullName>
    </recommendedName>
</protein>
<name>A0A2S4ZWM4_9SPHI</name>
<dbReference type="InterPro" id="IPR059166">
    <property type="entry name" value="PLD-like_cat"/>
</dbReference>
<keyword evidence="3" id="KW-1185">Reference proteome</keyword>
<gene>
    <name evidence="2" type="ORF">C3K47_18905</name>
</gene>
<evidence type="ECO:0000313" key="2">
    <source>
        <dbReference type="EMBL" id="POY34705.1"/>
    </source>
</evidence>
<organism evidence="2 3">
    <name type="scientific">Solitalea longa</name>
    <dbReference type="NCBI Taxonomy" id="2079460"/>
    <lineage>
        <taxon>Bacteria</taxon>
        <taxon>Pseudomonadati</taxon>
        <taxon>Bacteroidota</taxon>
        <taxon>Sphingobacteriia</taxon>
        <taxon>Sphingobacteriales</taxon>
        <taxon>Sphingobacteriaceae</taxon>
        <taxon>Solitalea</taxon>
    </lineage>
</organism>
<evidence type="ECO:0008006" key="4">
    <source>
        <dbReference type="Google" id="ProtNLM"/>
    </source>
</evidence>
<proteinExistence type="predicted"/>
<evidence type="ECO:0000313" key="3">
    <source>
        <dbReference type="Proteomes" id="UP000236893"/>
    </source>
</evidence>
<dbReference type="CDD" id="cd09176">
    <property type="entry name" value="PLDc_unchar6"/>
    <property type="match status" value="1"/>
</dbReference>
<accession>A0A2S4ZWM4</accession>
<dbReference type="Gene3D" id="3.30.870.10">
    <property type="entry name" value="Endonuclease Chain A"/>
    <property type="match status" value="1"/>
</dbReference>
<feature type="compositionally biased region" description="Polar residues" evidence="1">
    <location>
        <begin position="241"/>
        <end position="252"/>
    </location>
</feature>
<dbReference type="OrthoDB" id="5500241at2"/>
<dbReference type="Proteomes" id="UP000236893">
    <property type="component" value="Unassembled WGS sequence"/>
</dbReference>